<keyword evidence="1" id="KW-0472">Membrane</keyword>
<keyword evidence="3" id="KW-1185">Reference proteome</keyword>
<gene>
    <name evidence="2" type="ORF">FGL95_18145</name>
</gene>
<evidence type="ECO:0000313" key="2">
    <source>
        <dbReference type="EMBL" id="NMN96963.1"/>
    </source>
</evidence>
<protein>
    <submittedName>
        <fullName evidence="2">DUF4190 domain-containing protein</fullName>
    </submittedName>
</protein>
<organism evidence="2 3">
    <name type="scientific">Antrihabitans stalactiti</name>
    <dbReference type="NCBI Taxonomy" id="2584121"/>
    <lineage>
        <taxon>Bacteria</taxon>
        <taxon>Bacillati</taxon>
        <taxon>Actinomycetota</taxon>
        <taxon>Actinomycetes</taxon>
        <taxon>Mycobacteriales</taxon>
        <taxon>Nocardiaceae</taxon>
        <taxon>Antrihabitans</taxon>
    </lineage>
</organism>
<dbReference type="EMBL" id="VCQU01000006">
    <property type="protein sequence ID" value="NMN96963.1"/>
    <property type="molecule type" value="Genomic_DNA"/>
</dbReference>
<proteinExistence type="predicted"/>
<keyword evidence="1" id="KW-1133">Transmembrane helix</keyword>
<evidence type="ECO:0000256" key="1">
    <source>
        <dbReference type="SAM" id="Phobius"/>
    </source>
</evidence>
<sequence length="78" mass="8149">MLVLGILGLVFCQFCAPFAWVMGKKALNEIDSSGGTIGGRSQINAGYICGIIGSIILIAYVLFFAVFLTIGIAGGFDN</sequence>
<feature type="transmembrane region" description="Helical" evidence="1">
    <location>
        <begin position="45"/>
        <end position="76"/>
    </location>
</feature>
<reference evidence="2 3" key="1">
    <citation type="submission" date="2019-05" db="EMBL/GenBank/DDBJ databases">
        <authorList>
            <person name="Lee S.D."/>
        </authorList>
    </citation>
    <scope>NUCLEOTIDE SEQUENCE [LARGE SCALE GENOMIC DNA]</scope>
    <source>
        <strain evidence="2 3">YC2-7</strain>
    </source>
</reference>
<keyword evidence="1" id="KW-0812">Transmembrane</keyword>
<dbReference type="AlphaFoldDB" id="A0A848KDI7"/>
<dbReference type="Proteomes" id="UP000535543">
    <property type="component" value="Unassembled WGS sequence"/>
</dbReference>
<comment type="caution">
    <text evidence="2">The sequence shown here is derived from an EMBL/GenBank/DDBJ whole genome shotgun (WGS) entry which is preliminary data.</text>
</comment>
<accession>A0A848KDI7</accession>
<name>A0A848KDI7_9NOCA</name>
<evidence type="ECO:0000313" key="3">
    <source>
        <dbReference type="Proteomes" id="UP000535543"/>
    </source>
</evidence>
<reference evidence="2 3" key="2">
    <citation type="submission" date="2020-06" db="EMBL/GenBank/DDBJ databases">
        <title>Antribacter stalactiti gen. nov., sp. nov., a new member of the family Nacardiaceae isolated from a cave.</title>
        <authorList>
            <person name="Kim I.S."/>
        </authorList>
    </citation>
    <scope>NUCLEOTIDE SEQUENCE [LARGE SCALE GENOMIC DNA]</scope>
    <source>
        <strain evidence="2 3">YC2-7</strain>
    </source>
</reference>